<accession>E2AMT1</accession>
<dbReference type="EMBL" id="GL440892">
    <property type="protein sequence ID" value="EFN65257.1"/>
    <property type="molecule type" value="Genomic_DNA"/>
</dbReference>
<dbReference type="InParanoid" id="E2AMT1"/>
<dbReference type="PANTHER" id="PTHR21301:SF10">
    <property type="entry name" value="REVERSE TRANSCRIPTASE DOMAIN-CONTAINING PROTEIN"/>
    <property type="match status" value="1"/>
</dbReference>
<gene>
    <name evidence="1" type="ORF">EAG_04936</name>
</gene>
<name>E2AMT1_CAMFO</name>
<organism evidence="2">
    <name type="scientific">Camponotus floridanus</name>
    <name type="common">Florida carpenter ant</name>
    <dbReference type="NCBI Taxonomy" id="104421"/>
    <lineage>
        <taxon>Eukaryota</taxon>
        <taxon>Metazoa</taxon>
        <taxon>Ecdysozoa</taxon>
        <taxon>Arthropoda</taxon>
        <taxon>Hexapoda</taxon>
        <taxon>Insecta</taxon>
        <taxon>Pterygota</taxon>
        <taxon>Neoptera</taxon>
        <taxon>Endopterygota</taxon>
        <taxon>Hymenoptera</taxon>
        <taxon>Apocrita</taxon>
        <taxon>Aculeata</taxon>
        <taxon>Formicoidea</taxon>
        <taxon>Formicidae</taxon>
        <taxon>Formicinae</taxon>
        <taxon>Camponotus</taxon>
    </lineage>
</organism>
<keyword evidence="2" id="KW-1185">Reference proteome</keyword>
<feature type="non-terminal residue" evidence="1">
    <location>
        <position position="1"/>
    </location>
</feature>
<reference evidence="1 2" key="1">
    <citation type="journal article" date="2010" name="Science">
        <title>Genomic comparison of the ants Camponotus floridanus and Harpegnathos saltator.</title>
        <authorList>
            <person name="Bonasio R."/>
            <person name="Zhang G."/>
            <person name="Ye C."/>
            <person name="Mutti N.S."/>
            <person name="Fang X."/>
            <person name="Qin N."/>
            <person name="Donahue G."/>
            <person name="Yang P."/>
            <person name="Li Q."/>
            <person name="Li C."/>
            <person name="Zhang P."/>
            <person name="Huang Z."/>
            <person name="Berger S.L."/>
            <person name="Reinberg D."/>
            <person name="Wang J."/>
            <person name="Liebig J."/>
        </authorList>
    </citation>
    <scope>NUCLEOTIDE SEQUENCE [LARGE SCALE GENOMIC DNA]</scope>
    <source>
        <strain evidence="2">C129</strain>
    </source>
</reference>
<sequence length="109" mass="12827">LLRRWKDRDYINLTCYRFLSYNKGSLFRAYGLLKIHKENCSFRLIVSSINSPLYDLAIFLHKIMTKSFPSASSHIDNSFEFVRNISTIDYPHEYLLISLDVVSLFTNIP</sequence>
<evidence type="ECO:0008006" key="3">
    <source>
        <dbReference type="Google" id="ProtNLM"/>
    </source>
</evidence>
<protein>
    <recommendedName>
        <fullName evidence="3">Reverse transcriptase domain-containing protein</fullName>
    </recommendedName>
</protein>
<dbReference type="PANTHER" id="PTHR21301">
    <property type="entry name" value="REVERSE TRANSCRIPTASE"/>
    <property type="match status" value="1"/>
</dbReference>
<proteinExistence type="predicted"/>
<evidence type="ECO:0000313" key="2">
    <source>
        <dbReference type="Proteomes" id="UP000000311"/>
    </source>
</evidence>
<feature type="non-terminal residue" evidence="1">
    <location>
        <position position="109"/>
    </location>
</feature>
<dbReference type="Proteomes" id="UP000000311">
    <property type="component" value="Unassembled WGS sequence"/>
</dbReference>
<dbReference type="OrthoDB" id="7551446at2759"/>
<evidence type="ECO:0000313" key="1">
    <source>
        <dbReference type="EMBL" id="EFN65257.1"/>
    </source>
</evidence>
<dbReference type="AlphaFoldDB" id="E2AMT1"/>